<organism evidence="1 2">
    <name type="scientific">Algicella marina</name>
    <dbReference type="NCBI Taxonomy" id="2683284"/>
    <lineage>
        <taxon>Bacteria</taxon>
        <taxon>Pseudomonadati</taxon>
        <taxon>Pseudomonadota</taxon>
        <taxon>Alphaproteobacteria</taxon>
        <taxon>Rhodobacterales</taxon>
        <taxon>Paracoccaceae</taxon>
        <taxon>Algicella</taxon>
    </lineage>
</organism>
<protein>
    <submittedName>
        <fullName evidence="1">Uncharacterized protein</fullName>
    </submittedName>
</protein>
<dbReference type="EMBL" id="CP046620">
    <property type="protein sequence ID" value="QHQ35792.1"/>
    <property type="molecule type" value="Genomic_DNA"/>
</dbReference>
<keyword evidence="2" id="KW-1185">Reference proteome</keyword>
<reference evidence="1 2" key="1">
    <citation type="submission" date="2019-12" db="EMBL/GenBank/DDBJ databases">
        <title>Complete genome sequence of Algicella marina strain 9Alg 56(T) isolated from the red alga Tichocarpus crinitus.</title>
        <authorList>
            <person name="Kim S.-G."/>
            <person name="Nedashkovskaya O.I."/>
        </authorList>
    </citation>
    <scope>NUCLEOTIDE SEQUENCE [LARGE SCALE GENOMIC DNA]</scope>
    <source>
        <strain evidence="1 2">9Alg 56</strain>
    </source>
</reference>
<dbReference type="KEGG" id="amaq:GO499_11710"/>
<proteinExistence type="predicted"/>
<accession>A0A6P1T5G1</accession>
<evidence type="ECO:0000313" key="2">
    <source>
        <dbReference type="Proteomes" id="UP000464495"/>
    </source>
</evidence>
<dbReference type="AlphaFoldDB" id="A0A6P1T5G1"/>
<gene>
    <name evidence="1" type="ORF">GO499_11710</name>
</gene>
<name>A0A6P1T5G1_9RHOB</name>
<dbReference type="RefSeq" id="WP_161862351.1">
    <property type="nucleotide sequence ID" value="NZ_CP046620.1"/>
</dbReference>
<sequence length="180" mass="19992">MRWMSGLLVLVLIGGCTTEISETERRARCVAAFERYDREVIFARPTESAIVQRVIGDANPGPDFRFAMEGELRGLNCYEDLDGLAEAARLGQRFDANGVGRLAEPEYLHAGMVRSNGQAAVLKKFFTDLGYRVRDVGAPKLGRRIFVGPLDTVEARRGAEQLARMADLATVYTVTRLPWP</sequence>
<dbReference type="Proteomes" id="UP000464495">
    <property type="component" value="Chromosome"/>
</dbReference>
<evidence type="ECO:0000313" key="1">
    <source>
        <dbReference type="EMBL" id="QHQ35792.1"/>
    </source>
</evidence>
<dbReference type="PROSITE" id="PS51257">
    <property type="entry name" value="PROKAR_LIPOPROTEIN"/>
    <property type="match status" value="1"/>
</dbReference>